<evidence type="ECO:0008006" key="3">
    <source>
        <dbReference type="Google" id="ProtNLM"/>
    </source>
</evidence>
<reference evidence="1" key="1">
    <citation type="submission" date="2023-06" db="EMBL/GenBank/DDBJ databases">
        <title>Two Chryseobacterium gambrini strains from China.</title>
        <authorList>
            <person name="Zeng J."/>
            <person name="Wu Y."/>
        </authorList>
    </citation>
    <scope>NUCLEOTIDE SEQUENCE</scope>
    <source>
        <strain evidence="1">SQ219</strain>
    </source>
</reference>
<sequence>MGLFNRIFGKGNVESDKIAESDIQKIKSGEINKIYPILKPGDWVGVKAGALKQTIIGTQEEPELVVAFGYDTPDNFVFLMPHDLEEKKPSEILKEAYDNLEKIESNFEISETLNRQVLTASRQDFSSEKILCRSHMLKAHELLNAKELYVSIPRRRCMMITSKQVDEELFDTFLQLHNHTWNDESYGNAQILNALFVVTDGQIEGMIPLEN</sequence>
<gene>
    <name evidence="1" type="ORF">QX233_14055</name>
</gene>
<dbReference type="EMBL" id="JAUHGV010000017">
    <property type="protein sequence ID" value="MDN4013597.1"/>
    <property type="molecule type" value="Genomic_DNA"/>
</dbReference>
<protein>
    <recommendedName>
        <fullName evidence="3">DUF1444 family protein</fullName>
    </recommendedName>
</protein>
<proteinExistence type="predicted"/>
<dbReference type="RefSeq" id="WP_250902179.1">
    <property type="nucleotide sequence ID" value="NZ_JAUHGV010000017.1"/>
</dbReference>
<comment type="caution">
    <text evidence="1">The sequence shown here is derived from an EMBL/GenBank/DDBJ whole genome shotgun (WGS) entry which is preliminary data.</text>
</comment>
<name>A0AAJ1R4Z9_9FLAO</name>
<dbReference type="AlphaFoldDB" id="A0AAJ1R4Z9"/>
<dbReference type="Proteomes" id="UP001225933">
    <property type="component" value="Unassembled WGS sequence"/>
</dbReference>
<organism evidence="1 2">
    <name type="scientific">Chryseobacterium gambrini</name>
    <dbReference type="NCBI Taxonomy" id="373672"/>
    <lineage>
        <taxon>Bacteria</taxon>
        <taxon>Pseudomonadati</taxon>
        <taxon>Bacteroidota</taxon>
        <taxon>Flavobacteriia</taxon>
        <taxon>Flavobacteriales</taxon>
        <taxon>Weeksellaceae</taxon>
        <taxon>Chryseobacterium group</taxon>
        <taxon>Chryseobacterium</taxon>
    </lineage>
</organism>
<evidence type="ECO:0000313" key="1">
    <source>
        <dbReference type="EMBL" id="MDN4013597.1"/>
    </source>
</evidence>
<evidence type="ECO:0000313" key="2">
    <source>
        <dbReference type="Proteomes" id="UP001225933"/>
    </source>
</evidence>
<accession>A0AAJ1R4Z9</accession>